<comment type="subcellular location">
    <subcellularLocation>
        <location evidence="1">Cell membrane</location>
        <topology evidence="1">Multi-pass membrane protein</topology>
    </subcellularLocation>
</comment>
<dbReference type="SUPFAM" id="SSF52540">
    <property type="entry name" value="P-loop containing nucleoside triphosphate hydrolases"/>
    <property type="match status" value="1"/>
</dbReference>
<dbReference type="GO" id="GO:0034040">
    <property type="term" value="F:ATPase-coupled lipid transmembrane transporter activity"/>
    <property type="evidence" value="ECO:0007669"/>
    <property type="project" value="TreeGrafter"/>
</dbReference>
<dbReference type="PANTHER" id="PTHR24221:SF654">
    <property type="entry name" value="ATP-BINDING CASSETTE SUB-FAMILY B MEMBER 6"/>
    <property type="match status" value="1"/>
</dbReference>
<dbReference type="AlphaFoldDB" id="A0A7T4E2T5"/>
<feature type="transmembrane region" description="Helical" evidence="11">
    <location>
        <begin position="136"/>
        <end position="156"/>
    </location>
</feature>
<evidence type="ECO:0000256" key="6">
    <source>
        <dbReference type="ARBA" id="ARBA00022840"/>
    </source>
</evidence>
<dbReference type="InterPro" id="IPR017871">
    <property type="entry name" value="ABC_transporter-like_CS"/>
</dbReference>
<feature type="domain" description="ABC transmembrane type-1" evidence="13">
    <location>
        <begin position="23"/>
        <end position="296"/>
    </location>
</feature>
<evidence type="ECO:0000256" key="1">
    <source>
        <dbReference type="ARBA" id="ARBA00004651"/>
    </source>
</evidence>
<feature type="transmembrane region" description="Helical" evidence="11">
    <location>
        <begin position="278"/>
        <end position="302"/>
    </location>
</feature>
<feature type="transmembrane region" description="Helical" evidence="11">
    <location>
        <begin position="24"/>
        <end position="44"/>
    </location>
</feature>
<evidence type="ECO:0000256" key="8">
    <source>
        <dbReference type="ARBA" id="ARBA00022989"/>
    </source>
</evidence>
<dbReference type="PROSITE" id="PS50929">
    <property type="entry name" value="ABC_TM1F"/>
    <property type="match status" value="1"/>
</dbReference>
<dbReference type="Pfam" id="PF00005">
    <property type="entry name" value="ABC_tran"/>
    <property type="match status" value="1"/>
</dbReference>
<dbReference type="Pfam" id="PF00664">
    <property type="entry name" value="ABC_membrane"/>
    <property type="match status" value="1"/>
</dbReference>
<dbReference type="Proteomes" id="UP000595231">
    <property type="component" value="Chromosome"/>
</dbReference>
<keyword evidence="7" id="KW-1278">Translocase</keyword>
<evidence type="ECO:0000259" key="13">
    <source>
        <dbReference type="PROSITE" id="PS50929"/>
    </source>
</evidence>
<keyword evidence="8 11" id="KW-1133">Transmembrane helix</keyword>
<keyword evidence="9" id="KW-0445">Lipid transport</keyword>
<evidence type="ECO:0000256" key="11">
    <source>
        <dbReference type="SAM" id="Phobius"/>
    </source>
</evidence>
<feature type="domain" description="ABC transporter" evidence="12">
    <location>
        <begin position="335"/>
        <end position="569"/>
    </location>
</feature>
<dbReference type="GO" id="GO:0005886">
    <property type="term" value="C:plasma membrane"/>
    <property type="evidence" value="ECO:0007669"/>
    <property type="project" value="UniProtKB-SubCell"/>
</dbReference>
<dbReference type="RefSeq" id="WP_198483793.1">
    <property type="nucleotide sequence ID" value="NZ_CP065997.1"/>
</dbReference>
<evidence type="ECO:0000313" key="15">
    <source>
        <dbReference type="Proteomes" id="UP000595231"/>
    </source>
</evidence>
<dbReference type="InterPro" id="IPR003439">
    <property type="entry name" value="ABC_transporter-like_ATP-bd"/>
</dbReference>
<evidence type="ECO:0000256" key="3">
    <source>
        <dbReference type="ARBA" id="ARBA00022475"/>
    </source>
</evidence>
<name>A0A7T4E2T5_9BURK</name>
<evidence type="ECO:0000256" key="2">
    <source>
        <dbReference type="ARBA" id="ARBA00022448"/>
    </source>
</evidence>
<dbReference type="GO" id="GO:0140359">
    <property type="term" value="F:ABC-type transporter activity"/>
    <property type="evidence" value="ECO:0007669"/>
    <property type="project" value="InterPro"/>
</dbReference>
<sequence length="580" mass="62658">MIRALAQAGFRLAGRRDARLARGIAWAVAEGALSAAFYGALYLLLRRAFAGEASPAFIAGSAVALGTLVWLRIAAGQRAMPLIFAGAYAMMGEARLRLADHLRRLPMGWFERQRGGDLAARLTSDLEMVESIWSHFLGVFVSGLAMPCFLLLLLAWLDAPMALWVAAVVPLAALAMAWTQRVARRPGKRMFAANEAAQAALAEYVAGVPVWRGFGRHGQAWRRLRGILDEQLAAVTAVESRPAPWLALFGFVLEAGFVGLALAGAARLADAAYTPQQLLLFLVVALPLYRQLFEVGLSTLLLRFAHRAMQRIEAVLAERMLPEPSHPALPQGLDFELDGVAFAYDGGEPVLADVSCRIPARGVTAIVGRSGAGKTTLVHLLARLWDVTAGAIRLGGVDVRQLGTRALHERVAIVFQDVVLFSGSVRDNLLIGKPDAMPAEVEAAARRAHAHDFIMALPQGYDTVLSENAESLSGGERQRLSIARALLKDAPILLLDEATASVDPSAQAEIQRAIGDLARGRTVIVIAHRLNAIQHADQILVLDGGRLCECGTHAELLAREGAYAAMWHRQQRARGWRLQS</sequence>
<evidence type="ECO:0000256" key="10">
    <source>
        <dbReference type="ARBA" id="ARBA00023136"/>
    </source>
</evidence>
<feature type="transmembrane region" description="Helical" evidence="11">
    <location>
        <begin position="245"/>
        <end position="266"/>
    </location>
</feature>
<dbReference type="EMBL" id="CP065997">
    <property type="protein sequence ID" value="QQB33409.1"/>
    <property type="molecule type" value="Genomic_DNA"/>
</dbReference>
<reference evidence="14 15" key="1">
    <citation type="submission" date="2020-12" db="EMBL/GenBank/DDBJ databases">
        <title>FDA dAtabase for Regulatory Grade micrObial Sequences (FDA-ARGOS): Supporting development and validation of Infectious Disease Dx tests.</title>
        <authorList>
            <person name="Sproer C."/>
            <person name="Gronow S."/>
            <person name="Severitt S."/>
            <person name="Schroder I."/>
            <person name="Tallon L."/>
            <person name="Sadzewicz L."/>
            <person name="Zhao X."/>
            <person name="Boylan J."/>
            <person name="Ott S."/>
            <person name="Bowen H."/>
            <person name="Vavikolanu K."/>
            <person name="Mehta A."/>
            <person name="Aluvathingal J."/>
            <person name="Nadendla S."/>
            <person name="Lowell S."/>
            <person name="Myers T."/>
            <person name="Yan Y."/>
            <person name="Sichtig H."/>
        </authorList>
    </citation>
    <scope>NUCLEOTIDE SEQUENCE [LARGE SCALE GENOMIC DNA]</scope>
    <source>
        <strain evidence="14 15">FDAARGOS_1050</strain>
    </source>
</reference>
<protein>
    <submittedName>
        <fullName evidence="14">ABC transporter ATP-binding protein</fullName>
    </submittedName>
</protein>
<evidence type="ECO:0000256" key="5">
    <source>
        <dbReference type="ARBA" id="ARBA00022741"/>
    </source>
</evidence>
<dbReference type="InterPro" id="IPR036640">
    <property type="entry name" value="ABC1_TM_sf"/>
</dbReference>
<proteinExistence type="predicted"/>
<dbReference type="SUPFAM" id="SSF90123">
    <property type="entry name" value="ABC transporter transmembrane region"/>
    <property type="match status" value="1"/>
</dbReference>
<evidence type="ECO:0000259" key="12">
    <source>
        <dbReference type="PROSITE" id="PS50893"/>
    </source>
</evidence>
<feature type="transmembrane region" description="Helical" evidence="11">
    <location>
        <begin position="56"/>
        <end position="73"/>
    </location>
</feature>
<keyword evidence="3" id="KW-1003">Cell membrane</keyword>
<evidence type="ECO:0000313" key="14">
    <source>
        <dbReference type="EMBL" id="QQB33409.1"/>
    </source>
</evidence>
<feature type="transmembrane region" description="Helical" evidence="11">
    <location>
        <begin position="162"/>
        <end position="179"/>
    </location>
</feature>
<dbReference type="InterPro" id="IPR011527">
    <property type="entry name" value="ABC1_TM_dom"/>
</dbReference>
<dbReference type="InterPro" id="IPR039421">
    <property type="entry name" value="Type_1_exporter"/>
</dbReference>
<evidence type="ECO:0000256" key="4">
    <source>
        <dbReference type="ARBA" id="ARBA00022692"/>
    </source>
</evidence>
<gene>
    <name evidence="14" type="ORF">I6I07_22595</name>
</gene>
<dbReference type="Gene3D" id="1.20.1560.10">
    <property type="entry name" value="ABC transporter type 1, transmembrane domain"/>
    <property type="match status" value="1"/>
</dbReference>
<dbReference type="SMART" id="SM00382">
    <property type="entry name" value="AAA"/>
    <property type="match status" value="1"/>
</dbReference>
<keyword evidence="5" id="KW-0547">Nucleotide-binding</keyword>
<keyword evidence="2" id="KW-0813">Transport</keyword>
<keyword evidence="4 11" id="KW-0812">Transmembrane</keyword>
<evidence type="ECO:0000256" key="9">
    <source>
        <dbReference type="ARBA" id="ARBA00023055"/>
    </source>
</evidence>
<dbReference type="Gene3D" id="3.40.50.300">
    <property type="entry name" value="P-loop containing nucleotide triphosphate hydrolases"/>
    <property type="match status" value="1"/>
</dbReference>
<dbReference type="PANTHER" id="PTHR24221">
    <property type="entry name" value="ATP-BINDING CASSETTE SUB-FAMILY B"/>
    <property type="match status" value="1"/>
</dbReference>
<dbReference type="InterPro" id="IPR027417">
    <property type="entry name" value="P-loop_NTPase"/>
</dbReference>
<dbReference type="FunFam" id="3.40.50.300:FF:000221">
    <property type="entry name" value="Multidrug ABC transporter ATP-binding protein"/>
    <property type="match status" value="1"/>
</dbReference>
<dbReference type="InterPro" id="IPR003593">
    <property type="entry name" value="AAA+_ATPase"/>
</dbReference>
<dbReference type="GO" id="GO:0005524">
    <property type="term" value="F:ATP binding"/>
    <property type="evidence" value="ECO:0007669"/>
    <property type="project" value="UniProtKB-KW"/>
</dbReference>
<organism evidence="14 15">
    <name type="scientific">Achromobacter deleyi</name>
    <dbReference type="NCBI Taxonomy" id="1353891"/>
    <lineage>
        <taxon>Bacteria</taxon>
        <taxon>Pseudomonadati</taxon>
        <taxon>Pseudomonadota</taxon>
        <taxon>Betaproteobacteria</taxon>
        <taxon>Burkholderiales</taxon>
        <taxon>Alcaligenaceae</taxon>
        <taxon>Achromobacter</taxon>
    </lineage>
</organism>
<evidence type="ECO:0000256" key="7">
    <source>
        <dbReference type="ARBA" id="ARBA00022967"/>
    </source>
</evidence>
<accession>A0A7T4E2T5</accession>
<keyword evidence="6 14" id="KW-0067">ATP-binding</keyword>
<dbReference type="PROSITE" id="PS00211">
    <property type="entry name" value="ABC_TRANSPORTER_1"/>
    <property type="match status" value="1"/>
</dbReference>
<dbReference type="PROSITE" id="PS50893">
    <property type="entry name" value="ABC_TRANSPORTER_2"/>
    <property type="match status" value="1"/>
</dbReference>
<dbReference type="GO" id="GO:0016887">
    <property type="term" value="F:ATP hydrolysis activity"/>
    <property type="evidence" value="ECO:0007669"/>
    <property type="project" value="InterPro"/>
</dbReference>
<keyword evidence="10 11" id="KW-0472">Membrane</keyword>